<gene>
    <name evidence="2" type="ORF">AJ80_07368</name>
</gene>
<protein>
    <submittedName>
        <fullName evidence="2">Uncharacterized protein</fullName>
    </submittedName>
</protein>
<feature type="compositionally biased region" description="Polar residues" evidence="1">
    <location>
        <begin position="365"/>
        <end position="378"/>
    </location>
</feature>
<feature type="compositionally biased region" description="Low complexity" evidence="1">
    <location>
        <begin position="117"/>
        <end position="133"/>
    </location>
</feature>
<feature type="compositionally biased region" description="Polar residues" evidence="1">
    <location>
        <begin position="385"/>
        <end position="394"/>
    </location>
</feature>
<feature type="compositionally biased region" description="Basic and acidic residues" evidence="1">
    <location>
        <begin position="138"/>
        <end position="149"/>
    </location>
</feature>
<dbReference type="OrthoDB" id="5341904at2759"/>
<dbReference type="EMBL" id="PDNA01000141">
    <property type="protein sequence ID" value="PGH10817.1"/>
    <property type="molecule type" value="Genomic_DNA"/>
</dbReference>
<sequence>MGNSQSSLNQRRRRRSNRLSKPPTNYSSNLLKLTAARRSERFTDSTPLSSYNPWLEAGTVEPVENKIYTNRHSSPRTSYSHSSYHSHEADSSEDNKMMTGLGNIVDGLKRRLSLTARPSSQQRRSSFSQEQDSPVGDGLREASQSHENEPEVSDIPFGMEFVAASSVDGPALQNRRFSSIRRLSLLNNRGRTSVGLLQTIFSPRNTQNNNDEENLHFHSNTPVMYRRSSLDSFFQYEYGRSASIRASTPSDLEYSHLGRLKLGSLRVVNGAASPVPSDHPSRSTYRQSLPDIARYQEHNDSDYFGYGAWNAGPHGKHEFISSHNPSSTNLMAPQIVRSKSALTVTRSSRRRAGSGIELSTDRRSWPNQISQVESQPVQNVEHDNPATQATQPSQVADQLSILVTDRPLALVTTSKANEFDDDLFEDEGIGISCATTESGPRPSTRSSIRIVKDRKSYPLNKADSGYSSSSSYRSFRKNRTSVRGKGSMDRAVEDGIAIPSSHDNTWTSGGGPQAIDECNEPSTSRPNPQRIGRLTKSPPSSQELHAKPPQPKQHPRTANIESTRVGRTEKHQLPRSSSAPEVTHAKPLASQHPLHIPPIPSHISGWSQSMFELLPLDTSPSIRLSLDAQRASCFNQDIRQGEVNHVHTDAPGPSFLTADLATTSTSTTTKRTFSSRFLRQRRSMGTIRKRFSHKHTQSEPHTSRLSLSSWTRQRNEASVDEIEHVDPRDRMEVLLSTQEGNTLRQPDALLYEEPGKSRAHRGVWEGSQLHVSARMNNPLGAGPLQPMVSEEKRKIPAKPRKLTKRPSSAR</sequence>
<feature type="compositionally biased region" description="Basic residues" evidence="1">
    <location>
        <begin position="795"/>
        <end position="804"/>
    </location>
</feature>
<keyword evidence="3" id="KW-1185">Reference proteome</keyword>
<organism evidence="2 3">
    <name type="scientific">Polytolypa hystricis (strain UAMH7299)</name>
    <dbReference type="NCBI Taxonomy" id="1447883"/>
    <lineage>
        <taxon>Eukaryota</taxon>
        <taxon>Fungi</taxon>
        <taxon>Dikarya</taxon>
        <taxon>Ascomycota</taxon>
        <taxon>Pezizomycotina</taxon>
        <taxon>Eurotiomycetes</taxon>
        <taxon>Eurotiomycetidae</taxon>
        <taxon>Onygenales</taxon>
        <taxon>Onygenales incertae sedis</taxon>
        <taxon>Polytolypa</taxon>
    </lineage>
</organism>
<evidence type="ECO:0000256" key="1">
    <source>
        <dbReference type="SAM" id="MobiDB-lite"/>
    </source>
</evidence>
<feature type="compositionally biased region" description="Low complexity" evidence="1">
    <location>
        <begin position="464"/>
        <end position="473"/>
    </location>
</feature>
<feature type="region of interest" description="Disordered" evidence="1">
    <location>
        <begin position="774"/>
        <end position="810"/>
    </location>
</feature>
<accession>A0A2B7XQN7</accession>
<feature type="region of interest" description="Disordered" evidence="1">
    <location>
        <begin position="452"/>
        <end position="586"/>
    </location>
</feature>
<feature type="compositionally biased region" description="Polar residues" evidence="1">
    <location>
        <begin position="703"/>
        <end position="712"/>
    </location>
</feature>
<dbReference type="Proteomes" id="UP000224634">
    <property type="component" value="Unassembled WGS sequence"/>
</dbReference>
<dbReference type="AlphaFoldDB" id="A0A2B7XQN7"/>
<proteinExistence type="predicted"/>
<feature type="region of interest" description="Disordered" evidence="1">
    <location>
        <begin position="690"/>
        <end position="712"/>
    </location>
</feature>
<feature type="region of interest" description="Disordered" evidence="1">
    <location>
        <begin position="70"/>
        <end position="100"/>
    </location>
</feature>
<feature type="compositionally biased region" description="Low complexity" evidence="1">
    <location>
        <begin position="71"/>
        <end position="83"/>
    </location>
</feature>
<feature type="region of interest" description="Disordered" evidence="1">
    <location>
        <begin position="116"/>
        <end position="153"/>
    </location>
</feature>
<feature type="region of interest" description="Disordered" evidence="1">
    <location>
        <begin position="1"/>
        <end position="30"/>
    </location>
</feature>
<name>A0A2B7XQN7_POLH7</name>
<reference evidence="2 3" key="1">
    <citation type="submission" date="2017-10" db="EMBL/GenBank/DDBJ databases">
        <title>Comparative genomics in systemic dimorphic fungi from Ajellomycetaceae.</title>
        <authorList>
            <person name="Munoz J.F."/>
            <person name="Mcewen J.G."/>
            <person name="Clay O.K."/>
            <person name="Cuomo C.A."/>
        </authorList>
    </citation>
    <scope>NUCLEOTIDE SEQUENCE [LARGE SCALE GENOMIC DNA]</scope>
    <source>
        <strain evidence="2 3">UAMH7299</strain>
    </source>
</reference>
<evidence type="ECO:0000313" key="3">
    <source>
        <dbReference type="Proteomes" id="UP000224634"/>
    </source>
</evidence>
<feature type="region of interest" description="Disordered" evidence="1">
    <location>
        <begin position="341"/>
        <end position="394"/>
    </location>
</feature>
<evidence type="ECO:0000313" key="2">
    <source>
        <dbReference type="EMBL" id="PGH10817.1"/>
    </source>
</evidence>
<feature type="compositionally biased region" description="Basic and acidic residues" evidence="1">
    <location>
        <begin position="85"/>
        <end position="96"/>
    </location>
</feature>
<comment type="caution">
    <text evidence="2">The sequence shown here is derived from an EMBL/GenBank/DDBJ whole genome shotgun (WGS) entry which is preliminary data.</text>
</comment>